<comment type="caution">
    <text evidence="12">Lacks conserved residue(s) required for the propagation of feature annotation.</text>
</comment>
<dbReference type="Pfam" id="PF01401">
    <property type="entry name" value="Peptidase_M2"/>
    <property type="match status" value="1"/>
</dbReference>
<dbReference type="PROSITE" id="PS52011">
    <property type="entry name" value="PEPTIDASE_M2"/>
    <property type="match status" value="1"/>
</dbReference>
<proteinExistence type="inferred from homology"/>
<feature type="active site" description="Proton acceptor 2" evidence="10">
    <location>
        <position position="375"/>
    </location>
</feature>
<feature type="active site" description="Proton donor 1" evidence="5">
    <location>
        <position position="508"/>
    </location>
</feature>
<feature type="binding site" evidence="7">
    <location>
        <position position="374"/>
    </location>
    <ligand>
        <name>Zn(2+)</name>
        <dbReference type="ChEBI" id="CHEBI:29105"/>
        <label>1</label>
        <note>catalytic</note>
    </ligand>
</feature>
<dbReference type="GO" id="GO:0005886">
    <property type="term" value="C:plasma membrane"/>
    <property type="evidence" value="ECO:0007669"/>
    <property type="project" value="TreeGrafter"/>
</dbReference>
<keyword evidence="7 13" id="KW-0479">Metal-binding</keyword>
<reference evidence="16" key="3">
    <citation type="submission" date="2014-09" db="EMBL/GenBank/DDBJ databases">
        <authorList>
            <person name="Magalhaes I.L.F."/>
            <person name="Oliveira U."/>
            <person name="Santos F.R."/>
            <person name="Vidigal T.H.D.A."/>
            <person name="Brescovit A.D."/>
            <person name="Santos A.J."/>
        </authorList>
    </citation>
    <scope>NUCLEOTIDE SEQUENCE</scope>
</reference>
<evidence type="ECO:0000256" key="1">
    <source>
        <dbReference type="ARBA" id="ARBA00008139"/>
    </source>
</evidence>
<gene>
    <name evidence="15" type="primary">Ance</name>
    <name evidence="15" type="ORF">CM83_24715</name>
</gene>
<dbReference type="PRINTS" id="PR00791">
    <property type="entry name" value="PEPDIPTASEA"/>
</dbReference>
<evidence type="ECO:0000313" key="16">
    <source>
        <dbReference type="EMBL" id="JAG65506.1"/>
    </source>
</evidence>
<dbReference type="EMBL" id="GBRD01000315">
    <property type="protein sequence ID" value="JAG65506.1"/>
    <property type="molecule type" value="Transcribed_RNA"/>
</dbReference>
<evidence type="ECO:0000256" key="10">
    <source>
        <dbReference type="PIRSR" id="PIRSR601548-6"/>
    </source>
</evidence>
<name>A0A0A9YQN8_LYGHE</name>
<dbReference type="Gene3D" id="1.10.1370.30">
    <property type="match status" value="2"/>
</dbReference>
<dbReference type="PANTHER" id="PTHR10514">
    <property type="entry name" value="ANGIOTENSIN-CONVERTING ENZYME"/>
    <property type="match status" value="1"/>
</dbReference>
<reference evidence="15" key="2">
    <citation type="submission" date="2014-07" db="EMBL/GenBank/DDBJ databases">
        <authorList>
            <person name="Hull J."/>
        </authorList>
    </citation>
    <scope>NUCLEOTIDE SEQUENCE</scope>
</reference>
<feature type="chain" id="PRO_5015034015" description="Angiotensin-converting enzyme" evidence="14">
    <location>
        <begin position="20"/>
        <end position="629"/>
    </location>
</feature>
<evidence type="ECO:0000256" key="5">
    <source>
        <dbReference type="PIRSR" id="PIRSR601548-1"/>
    </source>
</evidence>
<feature type="active site" description="Proton donor 2" evidence="10">
    <location>
        <position position="508"/>
    </location>
</feature>
<protein>
    <recommendedName>
        <fullName evidence="13">Angiotensin-converting enzyme</fullName>
        <ecNumber evidence="13">3.4.-.-</ecNumber>
    </recommendedName>
</protein>
<reference evidence="15" key="1">
    <citation type="journal article" date="2014" name="PLoS ONE">
        <title>Transcriptome-Based Identification of ABC Transporters in the Western Tarnished Plant Bug Lygus hesperus.</title>
        <authorList>
            <person name="Hull J.J."/>
            <person name="Chaney K."/>
            <person name="Geib S.M."/>
            <person name="Fabrick J.A."/>
            <person name="Brent C.S."/>
            <person name="Walsh D."/>
            <person name="Lavine L.C."/>
        </authorList>
    </citation>
    <scope>NUCLEOTIDE SEQUENCE</scope>
</reference>
<evidence type="ECO:0000256" key="7">
    <source>
        <dbReference type="PIRSR" id="PIRSR601548-3"/>
    </source>
</evidence>
<dbReference type="GO" id="GO:0004180">
    <property type="term" value="F:carboxypeptidase activity"/>
    <property type="evidence" value="ECO:0007669"/>
    <property type="project" value="UniProtKB-KW"/>
</dbReference>
<keyword evidence="13" id="KW-0645">Protease</keyword>
<keyword evidence="13" id="KW-0121">Carboxypeptidase</keyword>
<dbReference type="SUPFAM" id="SSF55486">
    <property type="entry name" value="Metalloproteases ('zincins'), catalytic domain"/>
    <property type="match status" value="1"/>
</dbReference>
<feature type="binding site" evidence="11">
    <location>
        <position position="374"/>
    </location>
    <ligand>
        <name>Zn(2+)</name>
        <dbReference type="ChEBI" id="CHEBI:29105"/>
        <label>2</label>
        <note>catalytic</note>
    </ligand>
</feature>
<feature type="binding site" evidence="11">
    <location>
        <position position="402"/>
    </location>
    <ligand>
        <name>Zn(2+)</name>
        <dbReference type="ChEBI" id="CHEBI:29105"/>
        <label>2</label>
        <note>catalytic</note>
    </ligand>
</feature>
<comment type="cofactor">
    <cofactor evidence="13">
        <name>Zn(2+)</name>
        <dbReference type="ChEBI" id="CHEBI:29105"/>
    </cofactor>
    <text evidence="13">Binds 1 zinc ion per subunit.</text>
</comment>
<dbReference type="InterPro" id="IPR001548">
    <property type="entry name" value="Peptidase_M2"/>
</dbReference>
<evidence type="ECO:0000256" key="9">
    <source>
        <dbReference type="PIRSR" id="PIRSR601548-5"/>
    </source>
</evidence>
<comment type="similarity">
    <text evidence="1 12 13">Belongs to the peptidase M2 family.</text>
</comment>
<evidence type="ECO:0000256" key="4">
    <source>
        <dbReference type="ARBA" id="ARBA00023180"/>
    </source>
</evidence>
<dbReference type="GO" id="GO:0008241">
    <property type="term" value="F:peptidyl-dipeptidase activity"/>
    <property type="evidence" value="ECO:0007669"/>
    <property type="project" value="InterPro"/>
</dbReference>
<dbReference type="GO" id="GO:0008237">
    <property type="term" value="F:metallopeptidase activity"/>
    <property type="evidence" value="ECO:0007669"/>
    <property type="project" value="UniProtKB-KW"/>
</dbReference>
<evidence type="ECO:0000313" key="15">
    <source>
        <dbReference type="EMBL" id="JAG31835.1"/>
    </source>
</evidence>
<dbReference type="CDD" id="cd06461">
    <property type="entry name" value="M2_ACE"/>
    <property type="match status" value="1"/>
</dbReference>
<dbReference type="GO" id="GO:0005615">
    <property type="term" value="C:extracellular space"/>
    <property type="evidence" value="ECO:0007669"/>
    <property type="project" value="TreeGrafter"/>
</dbReference>
<evidence type="ECO:0000256" key="11">
    <source>
        <dbReference type="PIRSR" id="PIRSR601548-8"/>
    </source>
</evidence>
<dbReference type="GO" id="GO:0046872">
    <property type="term" value="F:metal ion binding"/>
    <property type="evidence" value="ECO:0007669"/>
    <property type="project" value="UniProtKB-KW"/>
</dbReference>
<evidence type="ECO:0000256" key="14">
    <source>
        <dbReference type="SAM" id="SignalP"/>
    </source>
</evidence>
<evidence type="ECO:0000256" key="13">
    <source>
        <dbReference type="RuleBase" id="RU361144"/>
    </source>
</evidence>
<dbReference type="GO" id="GO:0006508">
    <property type="term" value="P:proteolysis"/>
    <property type="evidence" value="ECO:0007669"/>
    <property type="project" value="UniProtKB-KW"/>
</dbReference>
<feature type="disulfide bond" evidence="8">
    <location>
        <begin position="344"/>
        <end position="361"/>
    </location>
</feature>
<keyword evidence="3 8" id="KW-1015">Disulfide bond</keyword>
<accession>A0A0A9YQN8</accession>
<feature type="glycosylation site" description="N-linked (GlcNAc...) asparagine; partial" evidence="6">
    <location>
        <position position="143"/>
    </location>
</feature>
<keyword evidence="13" id="KW-0482">Metalloprotease</keyword>
<dbReference type="EC" id="3.4.-.-" evidence="13"/>
<keyword evidence="4 6" id="KW-0325">Glycoprotein</keyword>
<evidence type="ECO:0000256" key="8">
    <source>
        <dbReference type="PIRSR" id="PIRSR601548-4"/>
    </source>
</evidence>
<feature type="binding site" evidence="7">
    <location>
        <position position="378"/>
    </location>
    <ligand>
        <name>Zn(2+)</name>
        <dbReference type="ChEBI" id="CHEBI:29105"/>
        <label>1</label>
        <note>catalytic</note>
    </ligand>
</feature>
<keyword evidence="13" id="KW-0378">Hydrolase</keyword>
<evidence type="ECO:0000256" key="12">
    <source>
        <dbReference type="PROSITE-ProRule" id="PRU01355"/>
    </source>
</evidence>
<organism evidence="15">
    <name type="scientific">Lygus hesperus</name>
    <name type="common">Western plant bug</name>
    <dbReference type="NCBI Taxonomy" id="30085"/>
    <lineage>
        <taxon>Eukaryota</taxon>
        <taxon>Metazoa</taxon>
        <taxon>Ecdysozoa</taxon>
        <taxon>Arthropoda</taxon>
        <taxon>Hexapoda</taxon>
        <taxon>Insecta</taxon>
        <taxon>Pterygota</taxon>
        <taxon>Neoptera</taxon>
        <taxon>Paraneoptera</taxon>
        <taxon>Hemiptera</taxon>
        <taxon>Heteroptera</taxon>
        <taxon>Panheteroptera</taxon>
        <taxon>Cimicomorpha</taxon>
        <taxon>Miridae</taxon>
        <taxon>Mirini</taxon>
        <taxon>Lygus</taxon>
    </lineage>
</organism>
<evidence type="ECO:0000256" key="3">
    <source>
        <dbReference type="ARBA" id="ARBA00023157"/>
    </source>
</evidence>
<feature type="active site" description="Proton acceptor 1" evidence="5">
    <location>
        <position position="375"/>
    </location>
</feature>
<feature type="disulfide bond" evidence="12">
    <location>
        <begin position="140"/>
        <end position="148"/>
    </location>
</feature>
<feature type="signal peptide" evidence="14">
    <location>
        <begin position="1"/>
        <end position="19"/>
    </location>
</feature>
<keyword evidence="7 13" id="KW-0862">Zinc</keyword>
<dbReference type="AlphaFoldDB" id="A0A0A9YQN8"/>
<keyword evidence="2 14" id="KW-0732">Signal</keyword>
<feature type="glycosylation site" description="N-linked (GlcNAc...) asparagine" evidence="9">
    <location>
        <position position="144"/>
    </location>
</feature>
<sequence length="629" mass="72667">MPPFSTFATCVFLASAALASHKGVFHDPDAGARQLMDSFNLISANISSYGSHASWAFESDMNEINKRNMVKVKAETSAISHKLWLALKQVDWEQIQDPILRRQYMLAIVVGAAALPINKSLEFGKLVRKMKETYSKAAVCDFNNSTICNYHIMPDLENIFAKSRFEPELKHYWKSWRDVSGRPSRNTFIHYIELKKEVAKANGIPDPVAYWNYYFEDPNFEKKNEQLWEEIKPLYEQLHGYVRFKLHKFYGAFLSKDGPIPAHLLGNPWAQSWANVKDIVMDDPFFNGYKGPDITEELHKKNYDVLKIVREAERFFVSLGFPRLPQSFWEKSIFLRPPGVDLNCHPSSWNLHNYDVRMKMCATIDEKNFVTVHHEMGHVEYYLMYEHLPYVFQKGANQGFHEAIGDVVALNVQTNAHMEKIGLLNKETAKSVPRKVQNMAHLLHIALEKIAFLPYGYLVDKYRWEVLRGNIRPEKLNEGWWAMRNQYQGLSPPVERTEEDFDAASKYHVSADSKYIIYFVSHVLQFQIYKGLCMAAGQYDPSSQDLWLSECDIYAHSAAGQKFREMMSYGASQPWPDTLHVVTGSRTLDARPLLEYFKPLYKWLKETNKNNNVTVGWGPVPSNPMKPSV</sequence>
<evidence type="ECO:0000256" key="2">
    <source>
        <dbReference type="ARBA" id="ARBA00022729"/>
    </source>
</evidence>
<feature type="disulfide bond" evidence="8 12">
    <location>
        <begin position="533"/>
        <end position="551"/>
    </location>
</feature>
<dbReference type="PANTHER" id="PTHR10514:SF44">
    <property type="entry name" value="ANGIOTENSIN-CONVERTING ENZYME-RELATED"/>
    <property type="match status" value="1"/>
</dbReference>
<evidence type="ECO:0000256" key="6">
    <source>
        <dbReference type="PIRSR" id="PIRSR601548-10"/>
    </source>
</evidence>
<feature type="binding site" evidence="11">
    <location>
        <position position="378"/>
    </location>
    <ligand>
        <name>Zn(2+)</name>
        <dbReference type="ChEBI" id="CHEBI:29105"/>
        <label>2</label>
        <note>catalytic</note>
    </ligand>
</feature>
<feature type="binding site" evidence="7">
    <location>
        <position position="402"/>
    </location>
    <ligand>
        <name>Zn(2+)</name>
        <dbReference type="ChEBI" id="CHEBI:29105"/>
        <label>1</label>
        <note>catalytic</note>
    </ligand>
</feature>
<dbReference type="EMBL" id="GBHO01011769">
    <property type="protein sequence ID" value="JAG31835.1"/>
    <property type="molecule type" value="Transcribed_RNA"/>
</dbReference>